<comment type="caution">
    <text evidence="2">The sequence shown here is derived from an EMBL/GenBank/DDBJ whole genome shotgun (WGS) entry which is preliminary data.</text>
</comment>
<dbReference type="EMBL" id="AACQKS010000095">
    <property type="protein sequence ID" value="EAL6969611.1"/>
    <property type="molecule type" value="Genomic_DNA"/>
</dbReference>
<sequence>KKLNKILPDREISNEKTYSRSR</sequence>
<name>A0A5T1VB01_CAMJU</name>
<proteinExistence type="predicted"/>
<organism evidence="2">
    <name type="scientific">Campylobacter jejuni</name>
    <dbReference type="NCBI Taxonomy" id="197"/>
    <lineage>
        <taxon>Bacteria</taxon>
        <taxon>Pseudomonadati</taxon>
        <taxon>Campylobacterota</taxon>
        <taxon>Epsilonproteobacteria</taxon>
        <taxon>Campylobacterales</taxon>
        <taxon>Campylobacteraceae</taxon>
        <taxon>Campylobacter</taxon>
    </lineage>
</organism>
<dbReference type="AlphaFoldDB" id="A0A5T1VB01"/>
<accession>A0A5T1VB01</accession>
<gene>
    <name evidence="2" type="ORF">DSU64_09385</name>
</gene>
<protein>
    <submittedName>
        <fullName evidence="2">NTPase</fullName>
    </submittedName>
</protein>
<evidence type="ECO:0000313" key="2">
    <source>
        <dbReference type="EMBL" id="EAL6969611.1"/>
    </source>
</evidence>
<evidence type="ECO:0000256" key="1">
    <source>
        <dbReference type="SAM" id="MobiDB-lite"/>
    </source>
</evidence>
<feature type="non-terminal residue" evidence="2">
    <location>
        <position position="1"/>
    </location>
</feature>
<reference evidence="2" key="1">
    <citation type="submission" date="2018-07" db="EMBL/GenBank/DDBJ databases">
        <authorList>
            <consortium name="NARMS: The National Antimicrobial Resistance Monitoring System"/>
        </authorList>
    </citation>
    <scope>NUCLEOTIDE SEQUENCE</scope>
    <source>
        <strain evidence="2">CVM N17C143</strain>
    </source>
</reference>
<feature type="region of interest" description="Disordered" evidence="1">
    <location>
        <begin position="1"/>
        <end position="22"/>
    </location>
</feature>
<feature type="compositionally biased region" description="Basic and acidic residues" evidence="1">
    <location>
        <begin position="7"/>
        <end position="22"/>
    </location>
</feature>